<dbReference type="InterPro" id="IPR053246">
    <property type="entry name" value="NS_splicing_regulatory_protein"/>
</dbReference>
<dbReference type="EMBL" id="VXIS01000069">
    <property type="protein sequence ID" value="KAA8908349.1"/>
    <property type="molecule type" value="Genomic_DNA"/>
</dbReference>
<feature type="compositionally biased region" description="Basic and acidic residues" evidence="3">
    <location>
        <begin position="177"/>
        <end position="197"/>
    </location>
</feature>
<feature type="domain" description="Nuclear speckle splicing regulatory protein 1 N-terminal" evidence="4">
    <location>
        <begin position="85"/>
        <end position="201"/>
    </location>
</feature>
<evidence type="ECO:0000313" key="5">
    <source>
        <dbReference type="EMBL" id="KAA8908349.1"/>
    </source>
</evidence>
<dbReference type="Pfam" id="PF09745">
    <property type="entry name" value="NSRP1_N"/>
    <property type="match status" value="1"/>
</dbReference>
<reference evidence="5 6" key="1">
    <citation type="submission" date="2019-09" db="EMBL/GenBank/DDBJ databases">
        <title>Draft genome of the ectomycorrhizal ascomycete Sphaerosporella brunnea.</title>
        <authorList>
            <consortium name="DOE Joint Genome Institute"/>
            <person name="Benucci G.M."/>
            <person name="Marozzi G."/>
            <person name="Antonielli L."/>
            <person name="Sanchez S."/>
            <person name="Marco P."/>
            <person name="Wang X."/>
            <person name="Falini L.B."/>
            <person name="Barry K."/>
            <person name="Haridas S."/>
            <person name="Lipzen A."/>
            <person name="Labutti K."/>
            <person name="Grigoriev I.V."/>
            <person name="Murat C."/>
            <person name="Martin F."/>
            <person name="Albertini E."/>
            <person name="Donnini D."/>
            <person name="Bonito G."/>
        </authorList>
    </citation>
    <scope>NUCLEOTIDE SEQUENCE [LARGE SCALE GENOMIC DNA]</scope>
    <source>
        <strain evidence="5 6">Sb_GMNB300</strain>
    </source>
</reference>
<dbReference type="AlphaFoldDB" id="A0A5J5EZK3"/>
<dbReference type="PANTHER" id="PTHR47845:SF1">
    <property type="entry name" value="NUCLEAR SPECKLE SPLICING REGULATORY PROTEIN 1 HOMOLOG"/>
    <property type="match status" value="1"/>
</dbReference>
<dbReference type="InParanoid" id="A0A5J5EZK3"/>
<proteinExistence type="inferred from homology"/>
<feature type="compositionally biased region" description="Basic and acidic residues" evidence="3">
    <location>
        <begin position="338"/>
        <end position="371"/>
    </location>
</feature>
<feature type="compositionally biased region" description="Basic and acidic residues" evidence="3">
    <location>
        <begin position="316"/>
        <end position="329"/>
    </location>
</feature>
<keyword evidence="2" id="KW-0175">Coiled coil</keyword>
<feature type="region of interest" description="Disordered" evidence="3">
    <location>
        <begin position="152"/>
        <end position="204"/>
    </location>
</feature>
<accession>A0A5J5EZK3</accession>
<comment type="similarity">
    <text evidence="1">Belongs to the NSRP1 family.</text>
</comment>
<name>A0A5J5EZK3_9PEZI</name>
<protein>
    <submittedName>
        <fullName evidence="5">Coiled-coil domain-containing protein 55</fullName>
    </submittedName>
</protein>
<feature type="region of interest" description="Disordered" evidence="3">
    <location>
        <begin position="1"/>
        <end position="69"/>
    </location>
</feature>
<sequence length="385" mass="42855">MPPPQSTGFSIGLGGTRKPLVGPPKSRKPLSAFDAADDDDDDASSGTEDRGGVFASKSKQQPKKKNTKDISVVNAQLATFNELSKKAERSVAEVDPSIYDYDAVWEDMKSVDRKNKKLDEIDAMERKPKYMESLLASAEVRKRDQLRAKERMLQKEREEEGDEFQDKESFVTSAYKKQQEELRKLEEEERLREESLKKKSQGMTSFHRTMLENMESKHDQLVAAAESRGIAERTLDGLGAEDDDTADAQQLAAEKARQLKESGAMIETNEEGLVVDKTQLLSGGLNITASKKRPVADRPLAGPRSSQQAYHARGGAKQDMRARQSKMLEEQLSQATKRALEAEERSKAEQERQSKSRKTESDVKSAKERYLARKAAAAAAAGKEG</sequence>
<evidence type="ECO:0000313" key="6">
    <source>
        <dbReference type="Proteomes" id="UP000326924"/>
    </source>
</evidence>
<evidence type="ECO:0000256" key="2">
    <source>
        <dbReference type="ARBA" id="ARBA00023054"/>
    </source>
</evidence>
<feature type="compositionally biased region" description="Low complexity" evidence="3">
    <location>
        <begin position="375"/>
        <end position="385"/>
    </location>
</feature>
<dbReference type="InterPro" id="IPR018612">
    <property type="entry name" value="NSRP1_N"/>
</dbReference>
<keyword evidence="6" id="KW-1185">Reference proteome</keyword>
<evidence type="ECO:0000256" key="3">
    <source>
        <dbReference type="SAM" id="MobiDB-lite"/>
    </source>
</evidence>
<evidence type="ECO:0000256" key="1">
    <source>
        <dbReference type="ARBA" id="ARBA00010126"/>
    </source>
</evidence>
<feature type="compositionally biased region" description="Basic and acidic residues" evidence="3">
    <location>
        <begin position="152"/>
        <end position="169"/>
    </location>
</feature>
<comment type="caution">
    <text evidence="5">The sequence shown here is derived from an EMBL/GenBank/DDBJ whole genome shotgun (WGS) entry which is preliminary data.</text>
</comment>
<dbReference type="Proteomes" id="UP000326924">
    <property type="component" value="Unassembled WGS sequence"/>
</dbReference>
<gene>
    <name evidence="5" type="ORF">FN846DRAFT_945586</name>
</gene>
<dbReference type="PANTHER" id="PTHR47845">
    <property type="entry name" value="NUCLEAR SPECKLE SPLICING REGULATORY PROTEIN 1 HOMOLOG"/>
    <property type="match status" value="1"/>
</dbReference>
<dbReference type="OrthoDB" id="446635at2759"/>
<evidence type="ECO:0000259" key="4">
    <source>
        <dbReference type="Pfam" id="PF09745"/>
    </source>
</evidence>
<dbReference type="GO" id="GO:0000381">
    <property type="term" value="P:regulation of alternative mRNA splicing, via spliceosome"/>
    <property type="evidence" value="ECO:0007669"/>
    <property type="project" value="InterPro"/>
</dbReference>
<organism evidence="5 6">
    <name type="scientific">Sphaerosporella brunnea</name>
    <dbReference type="NCBI Taxonomy" id="1250544"/>
    <lineage>
        <taxon>Eukaryota</taxon>
        <taxon>Fungi</taxon>
        <taxon>Dikarya</taxon>
        <taxon>Ascomycota</taxon>
        <taxon>Pezizomycotina</taxon>
        <taxon>Pezizomycetes</taxon>
        <taxon>Pezizales</taxon>
        <taxon>Pyronemataceae</taxon>
        <taxon>Sphaerosporella</taxon>
    </lineage>
</organism>
<feature type="region of interest" description="Disordered" evidence="3">
    <location>
        <begin position="284"/>
        <end position="385"/>
    </location>
</feature>